<name>A0ACC0GXN1_9ERIC</name>
<evidence type="ECO:0000313" key="1">
    <source>
        <dbReference type="EMBL" id="KAI8005479.1"/>
    </source>
</evidence>
<keyword evidence="1" id="KW-0808">Transferase</keyword>
<gene>
    <name evidence="1" type="ORF">LOK49_LG08G01675</name>
</gene>
<sequence>MDNPITAKTSRSCGGGIEGVRAPVLAPPPSISLPRMDNSCSTWDILKSFAPDFNIDLSSAREYSSSDDDEEIVEQKFMLEETAVLSKSSSFTTTNDDDCWSLATEMSNISPNDRLSSISLNDRFPIVGDWVKGQLLGRGSFGSVYEGIADGGFFIAVKEVSLLDQGDQGRQSISQLEQEIALLSQFEHENIVRYYGTDKDESNLYIFLELVTKGTLLSLYQKYILQDSVVSSYTRQILHGLKYLHERNVVHRDIKCANILVHANGSAKLADFGLTKATKLNDIKSCKGTPYWMAPEVVKRNDQGYGLPADIWSLGCTVLEMLTRQIPYANLESMQALFQIGRGVPPPVPDSLSRDARDFIFRCLQVNPNDRPTAADLLDHPYVRRPLPSSSGSSSPYNFGRRV</sequence>
<reference evidence="1 2" key="1">
    <citation type="journal article" date="2022" name="Plant J.">
        <title>Chromosome-level genome of Camellia lanceoleosa provides a valuable resource for understanding genome evolution and self-incompatibility.</title>
        <authorList>
            <person name="Gong W."/>
            <person name="Xiao S."/>
            <person name="Wang L."/>
            <person name="Liao Z."/>
            <person name="Chang Y."/>
            <person name="Mo W."/>
            <person name="Hu G."/>
            <person name="Li W."/>
            <person name="Zhao G."/>
            <person name="Zhu H."/>
            <person name="Hu X."/>
            <person name="Ji K."/>
            <person name="Xiang X."/>
            <person name="Song Q."/>
            <person name="Yuan D."/>
            <person name="Jin S."/>
            <person name="Zhang L."/>
        </authorList>
    </citation>
    <scope>NUCLEOTIDE SEQUENCE [LARGE SCALE GENOMIC DNA]</scope>
    <source>
        <strain evidence="1">SQ_2022a</strain>
    </source>
</reference>
<dbReference type="EMBL" id="CM045766">
    <property type="protein sequence ID" value="KAI8005479.1"/>
    <property type="molecule type" value="Genomic_DNA"/>
</dbReference>
<dbReference type="Proteomes" id="UP001060215">
    <property type="component" value="Chromosome 9"/>
</dbReference>
<accession>A0ACC0GXN1</accession>
<organism evidence="1 2">
    <name type="scientific">Camellia lanceoleosa</name>
    <dbReference type="NCBI Taxonomy" id="1840588"/>
    <lineage>
        <taxon>Eukaryota</taxon>
        <taxon>Viridiplantae</taxon>
        <taxon>Streptophyta</taxon>
        <taxon>Embryophyta</taxon>
        <taxon>Tracheophyta</taxon>
        <taxon>Spermatophyta</taxon>
        <taxon>Magnoliopsida</taxon>
        <taxon>eudicotyledons</taxon>
        <taxon>Gunneridae</taxon>
        <taxon>Pentapetalae</taxon>
        <taxon>asterids</taxon>
        <taxon>Ericales</taxon>
        <taxon>Theaceae</taxon>
        <taxon>Camellia</taxon>
    </lineage>
</organism>
<evidence type="ECO:0000313" key="2">
    <source>
        <dbReference type="Proteomes" id="UP001060215"/>
    </source>
</evidence>
<keyword evidence="2" id="KW-1185">Reference proteome</keyword>
<protein>
    <submittedName>
        <fullName evidence="1">Mitogen-activated protein kinase kinase kinase 1</fullName>
    </submittedName>
</protein>
<proteinExistence type="predicted"/>
<keyword evidence="1" id="KW-0418">Kinase</keyword>
<comment type="caution">
    <text evidence="1">The sequence shown here is derived from an EMBL/GenBank/DDBJ whole genome shotgun (WGS) entry which is preliminary data.</text>
</comment>